<organism evidence="3 4">
    <name type="scientific">Lactuca saligna</name>
    <name type="common">Willowleaf lettuce</name>
    <dbReference type="NCBI Taxonomy" id="75948"/>
    <lineage>
        <taxon>Eukaryota</taxon>
        <taxon>Viridiplantae</taxon>
        <taxon>Streptophyta</taxon>
        <taxon>Embryophyta</taxon>
        <taxon>Tracheophyta</taxon>
        <taxon>Spermatophyta</taxon>
        <taxon>Magnoliopsida</taxon>
        <taxon>eudicotyledons</taxon>
        <taxon>Gunneridae</taxon>
        <taxon>Pentapetalae</taxon>
        <taxon>asterids</taxon>
        <taxon>campanulids</taxon>
        <taxon>Asterales</taxon>
        <taxon>Asteraceae</taxon>
        <taxon>Cichorioideae</taxon>
        <taxon>Cichorieae</taxon>
        <taxon>Lactucinae</taxon>
        <taxon>Lactuca</taxon>
    </lineage>
</organism>
<dbReference type="PANTHER" id="PTHR13302">
    <property type="entry name" value="CONSERVED OLIGOMERIC GOLGI COMPLEX COMPONENT 3"/>
    <property type="match status" value="1"/>
</dbReference>
<dbReference type="PANTHER" id="PTHR13302:SF8">
    <property type="entry name" value="CONSERVED OLIGOMERIC GOLGI COMPLEX SUBUNIT 3"/>
    <property type="match status" value="1"/>
</dbReference>
<dbReference type="AlphaFoldDB" id="A0AA35Y674"/>
<dbReference type="SUPFAM" id="SSF56219">
    <property type="entry name" value="DNase I-like"/>
    <property type="match status" value="1"/>
</dbReference>
<dbReference type="GO" id="GO:0006886">
    <property type="term" value="P:intracellular protein transport"/>
    <property type="evidence" value="ECO:0007669"/>
    <property type="project" value="InterPro"/>
</dbReference>
<gene>
    <name evidence="3" type="ORF">LSALG_LOCUS263</name>
</gene>
<dbReference type="GO" id="GO:0005801">
    <property type="term" value="C:cis-Golgi network"/>
    <property type="evidence" value="ECO:0007669"/>
    <property type="project" value="InterPro"/>
</dbReference>
<sequence length="508" mass="58347">MHNLNQYMTKSKEDLQGKSKRHNISKHFRIFQKGDLTFFNQVCQLEHQLFDHFFPSTSEDITSLNPLVDPLCTFLYDTLRPKLIHETNLDVLCELVDILKIEVVDINERLTFRARTHIRDEIANYPLLDEDLDDHGKLEQSPDIKSDPTSIELSSNVVKTWYPPLEKTVSYLSKLYNCLEQAVFIGLAQEAVEVCSISIQVNFFGKETVDSSFGKSNYHKEGRENGNVTENKSNPNWTDLQAQNSSSDLSDLKSRKYNSIPFAGPNGVGLNITLSMDCNQNKSDTGEHNASEPNARINQAPNPIKHIPEFEVLEEHLQQQFSSFISESEDDHLSFEEEDVDFNEESGFYSETNMVWNRKDKRSNKKRKQHKMKSLVPPCDCRTKKNGTCFRHDHLSGDPNKIWILCGDFNEVRSKEERKGSMFSVNCAHAFNSFIANCGPVDLHLGGRKYTWMNTEGSKFSKMDRFLVSNMFLQFWTNSNTLALPRLYPDHCPIMLNTNSLDFGPLPF</sequence>
<dbReference type="Pfam" id="PF20671">
    <property type="entry name" value="COG3_C"/>
    <property type="match status" value="1"/>
</dbReference>
<accession>A0AA35Y674</accession>
<feature type="region of interest" description="Disordered" evidence="1">
    <location>
        <begin position="215"/>
        <end position="245"/>
    </location>
</feature>
<evidence type="ECO:0000259" key="2">
    <source>
        <dbReference type="Pfam" id="PF20671"/>
    </source>
</evidence>
<name>A0AA35Y674_LACSI</name>
<feature type="region of interest" description="Disordered" evidence="1">
    <location>
        <begin position="281"/>
        <end position="301"/>
    </location>
</feature>
<dbReference type="Proteomes" id="UP001177003">
    <property type="component" value="Chromosome 0"/>
</dbReference>
<evidence type="ECO:0000313" key="4">
    <source>
        <dbReference type="Proteomes" id="UP001177003"/>
    </source>
</evidence>
<reference evidence="3" key="1">
    <citation type="submission" date="2023-04" db="EMBL/GenBank/DDBJ databases">
        <authorList>
            <person name="Vijverberg K."/>
            <person name="Xiong W."/>
            <person name="Schranz E."/>
        </authorList>
    </citation>
    <scope>NUCLEOTIDE SEQUENCE</scope>
</reference>
<protein>
    <recommendedName>
        <fullName evidence="2">Conserved oligomeric Golgi complex subunit 3 C-terminal domain-containing protein</fullName>
    </recommendedName>
</protein>
<evidence type="ECO:0000256" key="1">
    <source>
        <dbReference type="SAM" id="MobiDB-lite"/>
    </source>
</evidence>
<feature type="domain" description="Conserved oligomeric Golgi complex subunit 3 C-terminal" evidence="2">
    <location>
        <begin position="26"/>
        <end position="200"/>
    </location>
</feature>
<feature type="compositionally biased region" description="Polar residues" evidence="1">
    <location>
        <begin position="226"/>
        <end position="244"/>
    </location>
</feature>
<dbReference type="EMBL" id="OX465086">
    <property type="protein sequence ID" value="CAI9259368.1"/>
    <property type="molecule type" value="Genomic_DNA"/>
</dbReference>
<dbReference type="GO" id="GO:0016020">
    <property type="term" value="C:membrane"/>
    <property type="evidence" value="ECO:0007669"/>
    <property type="project" value="InterPro"/>
</dbReference>
<dbReference type="GO" id="GO:0017119">
    <property type="term" value="C:Golgi transport complex"/>
    <property type="evidence" value="ECO:0007669"/>
    <property type="project" value="TreeGrafter"/>
</dbReference>
<keyword evidence="4" id="KW-1185">Reference proteome</keyword>
<dbReference type="GO" id="GO:0006891">
    <property type="term" value="P:intra-Golgi vesicle-mediated transport"/>
    <property type="evidence" value="ECO:0007669"/>
    <property type="project" value="TreeGrafter"/>
</dbReference>
<dbReference type="GO" id="GO:0007030">
    <property type="term" value="P:Golgi organization"/>
    <property type="evidence" value="ECO:0007669"/>
    <property type="project" value="TreeGrafter"/>
</dbReference>
<dbReference type="InterPro" id="IPR048685">
    <property type="entry name" value="COG3_C"/>
</dbReference>
<dbReference type="InterPro" id="IPR036691">
    <property type="entry name" value="Endo/exonu/phosph_ase_sf"/>
</dbReference>
<dbReference type="InterPro" id="IPR007265">
    <property type="entry name" value="COG_su3"/>
</dbReference>
<proteinExistence type="predicted"/>
<dbReference type="Gene3D" id="3.60.10.10">
    <property type="entry name" value="Endonuclease/exonuclease/phosphatase"/>
    <property type="match status" value="1"/>
</dbReference>
<evidence type="ECO:0000313" key="3">
    <source>
        <dbReference type="EMBL" id="CAI9259368.1"/>
    </source>
</evidence>